<accession>A0A3E2VWF2</accession>
<feature type="signal peptide" evidence="1">
    <location>
        <begin position="1"/>
        <end position="32"/>
    </location>
</feature>
<sequence length="233" mass="25351">MKTLTRKSFLKILGTGASITALRALPTIAASAADNDLVELEPTSFISEMNAWYQANGIPFALDQIDCDQSQLKISDVEKLISDLQNIQITHHTEYSNNDITQLNSSFSSELSEQIITPREIMRINFSRTATDELTVWFQDGVIGTVCIEITITGIADDLRSTILEASGSACERSSVNLSSIDIAPVSVSKNSPSTGDVSYSTSCSAYFEWVVPQTNVKLRSHASKPISGSVSY</sequence>
<dbReference type="PROSITE" id="PS51318">
    <property type="entry name" value="TAT"/>
    <property type="match status" value="1"/>
</dbReference>
<dbReference type="RefSeq" id="WP_117554818.1">
    <property type="nucleotide sequence ID" value="NZ_QVFB01000026.1"/>
</dbReference>
<proteinExistence type="predicted"/>
<dbReference type="AlphaFoldDB" id="A0A3E2VWF2"/>
<evidence type="ECO:0000313" key="3">
    <source>
        <dbReference type="Proteomes" id="UP000260733"/>
    </source>
</evidence>
<evidence type="ECO:0008006" key="4">
    <source>
        <dbReference type="Google" id="ProtNLM"/>
    </source>
</evidence>
<comment type="caution">
    <text evidence="2">The sequence shown here is derived from an EMBL/GenBank/DDBJ whole genome shotgun (WGS) entry which is preliminary data.</text>
</comment>
<name>A0A3E2VWF2_9FIRM</name>
<feature type="chain" id="PRO_5017667159" description="Tat pathway signal sequence" evidence="1">
    <location>
        <begin position="33"/>
        <end position="233"/>
    </location>
</feature>
<dbReference type="InterPro" id="IPR006311">
    <property type="entry name" value="TAT_signal"/>
</dbReference>
<reference evidence="2 3" key="1">
    <citation type="submission" date="2018-08" db="EMBL/GenBank/DDBJ databases">
        <title>A genome reference for cultivated species of the human gut microbiota.</title>
        <authorList>
            <person name="Zou Y."/>
            <person name="Xue W."/>
            <person name="Luo G."/>
        </authorList>
    </citation>
    <scope>NUCLEOTIDE SEQUENCE [LARGE SCALE GENOMIC DNA]</scope>
    <source>
        <strain evidence="2 3">AM37-13AC</strain>
    </source>
</reference>
<dbReference type="Proteomes" id="UP000260733">
    <property type="component" value="Unassembled WGS sequence"/>
</dbReference>
<organism evidence="2 3">
    <name type="scientific">Faecalibacterium prausnitzii</name>
    <dbReference type="NCBI Taxonomy" id="853"/>
    <lineage>
        <taxon>Bacteria</taxon>
        <taxon>Bacillati</taxon>
        <taxon>Bacillota</taxon>
        <taxon>Clostridia</taxon>
        <taxon>Eubacteriales</taxon>
        <taxon>Oscillospiraceae</taxon>
        <taxon>Faecalibacterium</taxon>
    </lineage>
</organism>
<evidence type="ECO:0000256" key="1">
    <source>
        <dbReference type="SAM" id="SignalP"/>
    </source>
</evidence>
<keyword evidence="1" id="KW-0732">Signal</keyword>
<gene>
    <name evidence="2" type="ORF">DW855_13015</name>
</gene>
<protein>
    <recommendedName>
        <fullName evidence="4">Tat pathway signal sequence</fullName>
    </recommendedName>
</protein>
<dbReference type="EMBL" id="QVFB01000026">
    <property type="protein sequence ID" value="RGC15583.1"/>
    <property type="molecule type" value="Genomic_DNA"/>
</dbReference>
<evidence type="ECO:0000313" key="2">
    <source>
        <dbReference type="EMBL" id="RGC15583.1"/>
    </source>
</evidence>